<dbReference type="InterPro" id="IPR013083">
    <property type="entry name" value="Znf_RING/FYVE/PHD"/>
</dbReference>
<feature type="domain" description="RING-type" evidence="3">
    <location>
        <begin position="545"/>
        <end position="585"/>
    </location>
</feature>
<dbReference type="KEGG" id="ure:UREG_04396"/>
<dbReference type="VEuPathDB" id="FungiDB:UREG_04396"/>
<dbReference type="InParanoid" id="C4JNS6"/>
<accession>C4JNS6</accession>
<name>C4JNS6_UNCRE</name>
<keyword evidence="1" id="KW-0863">Zinc-finger</keyword>
<protein>
    <recommendedName>
        <fullName evidence="3">RING-type domain-containing protein</fullName>
    </recommendedName>
</protein>
<dbReference type="InterPro" id="IPR001841">
    <property type="entry name" value="Znf_RING"/>
</dbReference>
<dbReference type="AlphaFoldDB" id="C4JNS6"/>
<sequence length="600" mass="66508">MSFAYRCLSAQKEERNMPRTTEIAQPDPSDSRSIIECISELEASSSRCPSASTSSYNFQPHRRVATGQIEPLYCSQLDYSRPCPREPPAFGLYPSSAQLNYQSSSTHNSCGTALPNHPQSYPSIPFPPSPGPPNIVAVPRKPPYHSILFRKKKALYKKRLRQSQSQSSVSQSTENPARIAITLAPPDLTVRSMDQRPGARLSGELSLELWPHDAAQQHTANSGQHQPSPGQPTQLRNPGKTLLEAPPMRPQRATTDPDQWTFLAPLVHPRTSDEPSLHSNFEAPLPTLFQQQTGNTSYPETAHSGNDLLLPPSGVDESFPAQYSWETFIRDELERRVTLEQENQTPSMTAIDPYPGSNLYPGVMTAPTANVQLHNHAQAVNLMDRATAPSTMPQSSMSQGTLAGSSFPSLPSVPATQQRRNHTEAFTMENRRRSRPLEYPNTRRRIQSEAQQGSSAPLNANLNRQQSANDPSRPLAVAQESNRPSNAAMRYATLQRAALLERRATGTHPRRTEAARETMSKGLDNQNDGRPSPKESSEMKVDFECQICLSQVVDTVIIPCGHAILCRWCAEQYIPTNPASPTRPLGGSPNRLWQYRIFTP</sequence>
<dbReference type="HOGENOM" id="CLU_455080_0_0_1"/>
<organism evidence="4 5">
    <name type="scientific">Uncinocarpus reesii (strain UAMH 1704)</name>
    <dbReference type="NCBI Taxonomy" id="336963"/>
    <lineage>
        <taxon>Eukaryota</taxon>
        <taxon>Fungi</taxon>
        <taxon>Dikarya</taxon>
        <taxon>Ascomycota</taxon>
        <taxon>Pezizomycotina</taxon>
        <taxon>Eurotiomycetes</taxon>
        <taxon>Eurotiomycetidae</taxon>
        <taxon>Onygenales</taxon>
        <taxon>Onygenaceae</taxon>
        <taxon>Uncinocarpus</taxon>
    </lineage>
</organism>
<feature type="compositionally biased region" description="Basic and acidic residues" evidence="2">
    <location>
        <begin position="501"/>
        <end position="519"/>
    </location>
</feature>
<keyword evidence="1" id="KW-0862">Zinc</keyword>
<feature type="compositionally biased region" description="Low complexity" evidence="2">
    <location>
        <begin position="162"/>
        <end position="172"/>
    </location>
</feature>
<keyword evidence="5" id="KW-1185">Reference proteome</keyword>
<feature type="compositionally biased region" description="Polar residues" evidence="2">
    <location>
        <begin position="216"/>
        <end position="236"/>
    </location>
</feature>
<feature type="region of interest" description="Disordered" evidence="2">
    <location>
        <begin position="388"/>
        <end position="487"/>
    </location>
</feature>
<dbReference type="RefSeq" id="XP_002544879.1">
    <property type="nucleotide sequence ID" value="XM_002544833.1"/>
</dbReference>
<dbReference type="CDD" id="cd16449">
    <property type="entry name" value="RING-HC"/>
    <property type="match status" value="1"/>
</dbReference>
<feature type="region of interest" description="Disordered" evidence="2">
    <location>
        <begin position="104"/>
        <end position="140"/>
    </location>
</feature>
<evidence type="ECO:0000256" key="2">
    <source>
        <dbReference type="SAM" id="MobiDB-lite"/>
    </source>
</evidence>
<dbReference type="GO" id="GO:0008270">
    <property type="term" value="F:zinc ion binding"/>
    <property type="evidence" value="ECO:0007669"/>
    <property type="project" value="UniProtKB-KW"/>
</dbReference>
<dbReference type="Pfam" id="PF13920">
    <property type="entry name" value="zf-C3HC4_3"/>
    <property type="match status" value="1"/>
</dbReference>
<evidence type="ECO:0000313" key="4">
    <source>
        <dbReference type="EMBL" id="EEP79550.1"/>
    </source>
</evidence>
<dbReference type="Proteomes" id="UP000002058">
    <property type="component" value="Unassembled WGS sequence"/>
</dbReference>
<dbReference type="GeneID" id="8440994"/>
<evidence type="ECO:0000313" key="5">
    <source>
        <dbReference type="Proteomes" id="UP000002058"/>
    </source>
</evidence>
<feature type="compositionally biased region" description="Polar residues" evidence="2">
    <location>
        <begin position="448"/>
        <end position="470"/>
    </location>
</feature>
<dbReference type="EMBL" id="CH476616">
    <property type="protein sequence ID" value="EEP79550.1"/>
    <property type="molecule type" value="Genomic_DNA"/>
</dbReference>
<feature type="region of interest" description="Disordered" evidence="2">
    <location>
        <begin position="215"/>
        <end position="256"/>
    </location>
</feature>
<dbReference type="PROSITE" id="PS50089">
    <property type="entry name" value="ZF_RING_2"/>
    <property type="match status" value="1"/>
</dbReference>
<feature type="compositionally biased region" description="Polar residues" evidence="2">
    <location>
        <begin position="388"/>
        <end position="418"/>
    </location>
</feature>
<feature type="compositionally biased region" description="Pro residues" evidence="2">
    <location>
        <begin position="124"/>
        <end position="133"/>
    </location>
</feature>
<feature type="region of interest" description="Disordered" evidence="2">
    <location>
        <begin position="501"/>
        <end position="537"/>
    </location>
</feature>
<reference evidence="5" key="1">
    <citation type="journal article" date="2009" name="Genome Res.">
        <title>Comparative genomic analyses of the human fungal pathogens Coccidioides and their relatives.</title>
        <authorList>
            <person name="Sharpton T.J."/>
            <person name="Stajich J.E."/>
            <person name="Rounsley S.D."/>
            <person name="Gardner M.J."/>
            <person name="Wortman J.R."/>
            <person name="Jordar V.S."/>
            <person name="Maiti R."/>
            <person name="Kodira C.D."/>
            <person name="Neafsey D.E."/>
            <person name="Zeng Q."/>
            <person name="Hung C.-Y."/>
            <person name="McMahan C."/>
            <person name="Muszewska A."/>
            <person name="Grynberg M."/>
            <person name="Mandel M.A."/>
            <person name="Kellner E.M."/>
            <person name="Barker B.M."/>
            <person name="Galgiani J.N."/>
            <person name="Orbach M.J."/>
            <person name="Kirkland T.N."/>
            <person name="Cole G.T."/>
            <person name="Henn M.R."/>
            <person name="Birren B.W."/>
            <person name="Taylor J.W."/>
        </authorList>
    </citation>
    <scope>NUCLEOTIDE SEQUENCE [LARGE SCALE GENOMIC DNA]</scope>
    <source>
        <strain evidence="5">UAMH 1704</strain>
    </source>
</reference>
<dbReference type="STRING" id="336963.C4JNS6"/>
<dbReference type="eggNOG" id="ENOG502SBGS">
    <property type="taxonomic scope" value="Eukaryota"/>
</dbReference>
<keyword evidence="1" id="KW-0479">Metal-binding</keyword>
<dbReference type="Gene3D" id="3.30.40.10">
    <property type="entry name" value="Zinc/RING finger domain, C3HC4 (zinc finger)"/>
    <property type="match status" value="1"/>
</dbReference>
<dbReference type="OrthoDB" id="1711136at2759"/>
<evidence type="ECO:0000256" key="1">
    <source>
        <dbReference type="PROSITE-ProRule" id="PRU00175"/>
    </source>
</evidence>
<gene>
    <name evidence="4" type="ORF">UREG_04396</name>
</gene>
<feature type="region of interest" description="Disordered" evidence="2">
    <location>
        <begin position="158"/>
        <end position="180"/>
    </location>
</feature>
<dbReference type="SUPFAM" id="SSF57850">
    <property type="entry name" value="RING/U-box"/>
    <property type="match status" value="1"/>
</dbReference>
<evidence type="ECO:0000259" key="3">
    <source>
        <dbReference type="PROSITE" id="PS50089"/>
    </source>
</evidence>
<proteinExistence type="predicted"/>